<feature type="domain" description="Peptidoglycan hydrolase PcsB coiled-coil" evidence="5">
    <location>
        <begin position="95"/>
        <end position="157"/>
    </location>
</feature>
<evidence type="ECO:0000256" key="4">
    <source>
        <dbReference type="SAM" id="SignalP"/>
    </source>
</evidence>
<dbReference type="InterPro" id="IPR057309">
    <property type="entry name" value="PcsB_CC"/>
</dbReference>
<protein>
    <submittedName>
        <fullName evidence="6">Peptidase M23</fullName>
    </submittedName>
</protein>
<evidence type="ECO:0000256" key="3">
    <source>
        <dbReference type="SAM" id="MobiDB-lite"/>
    </source>
</evidence>
<keyword evidence="2" id="KW-0175">Coiled coil</keyword>
<name>A0A3R6FH06_9FIRM</name>
<feature type="compositionally biased region" description="Basic and acidic residues" evidence="3">
    <location>
        <begin position="33"/>
        <end position="53"/>
    </location>
</feature>
<feature type="signal peptide" evidence="4">
    <location>
        <begin position="1"/>
        <end position="26"/>
    </location>
</feature>
<reference evidence="6 7" key="1">
    <citation type="submission" date="2018-08" db="EMBL/GenBank/DDBJ databases">
        <title>A genome reference for cultivated species of the human gut microbiota.</title>
        <authorList>
            <person name="Zou Y."/>
            <person name="Xue W."/>
            <person name="Luo G."/>
        </authorList>
    </citation>
    <scope>NUCLEOTIDE SEQUENCE [LARGE SCALE GENOMIC DNA]</scope>
    <source>
        <strain evidence="6 7">AM23-3</strain>
    </source>
</reference>
<dbReference type="Proteomes" id="UP000284579">
    <property type="component" value="Unassembled WGS sequence"/>
</dbReference>
<feature type="region of interest" description="Disordered" evidence="3">
    <location>
        <begin position="33"/>
        <end position="57"/>
    </location>
</feature>
<dbReference type="AlphaFoldDB" id="A0A3R6FH06"/>
<dbReference type="Pfam" id="PF24568">
    <property type="entry name" value="CC_PcsB"/>
    <property type="match status" value="1"/>
</dbReference>
<feature type="chain" id="PRO_5018664218" evidence="4">
    <location>
        <begin position="27"/>
        <end position="236"/>
    </location>
</feature>
<comment type="caution">
    <text evidence="6">The sequence shown here is derived from an EMBL/GenBank/DDBJ whole genome shotgun (WGS) entry which is preliminary data.</text>
</comment>
<dbReference type="Gene3D" id="6.10.250.3150">
    <property type="match status" value="1"/>
</dbReference>
<evidence type="ECO:0000256" key="2">
    <source>
        <dbReference type="SAM" id="Coils"/>
    </source>
</evidence>
<sequence>MIRGKKILGALLTFTLCFSMVIPAQADDISDAKKKQQELEQQKNTAEAEKSELSSELDSIVSKMEKTQSDLTAKENEINDAETELVTAKANEDDQYQTMKLRIKYMYENGSNEFLEILMEANSIADLLNKAEYINKISKCDRELLVEYEDTRKDVENRENALKKEYAKLESLQDELAGEQANVEKLLADKNIQINNLTSEISSNADKLKQLIAEAEAAEVRRKEAEATAAAQAAQA</sequence>
<keyword evidence="1 4" id="KW-0732">Signal</keyword>
<evidence type="ECO:0000313" key="6">
    <source>
        <dbReference type="EMBL" id="RHF80677.1"/>
    </source>
</evidence>
<feature type="non-terminal residue" evidence="6">
    <location>
        <position position="236"/>
    </location>
</feature>
<dbReference type="EMBL" id="QRHO01000031">
    <property type="protein sequence ID" value="RHF80677.1"/>
    <property type="molecule type" value="Genomic_DNA"/>
</dbReference>
<accession>A0A3R6FH06</accession>
<evidence type="ECO:0000256" key="1">
    <source>
        <dbReference type="ARBA" id="ARBA00022729"/>
    </source>
</evidence>
<evidence type="ECO:0000259" key="5">
    <source>
        <dbReference type="Pfam" id="PF24568"/>
    </source>
</evidence>
<dbReference type="RefSeq" id="WP_330428653.1">
    <property type="nucleotide sequence ID" value="NZ_QRHO01000031.1"/>
</dbReference>
<evidence type="ECO:0000313" key="7">
    <source>
        <dbReference type="Proteomes" id="UP000284579"/>
    </source>
</evidence>
<organism evidence="6 7">
    <name type="scientific">Coprococcus comes</name>
    <dbReference type="NCBI Taxonomy" id="410072"/>
    <lineage>
        <taxon>Bacteria</taxon>
        <taxon>Bacillati</taxon>
        <taxon>Bacillota</taxon>
        <taxon>Clostridia</taxon>
        <taxon>Lachnospirales</taxon>
        <taxon>Lachnospiraceae</taxon>
        <taxon>Coprococcus</taxon>
    </lineage>
</organism>
<feature type="coiled-coil region" evidence="2">
    <location>
        <begin position="145"/>
        <end position="235"/>
    </location>
</feature>
<proteinExistence type="predicted"/>
<gene>
    <name evidence="6" type="ORF">DW656_15060</name>
</gene>